<dbReference type="InterPro" id="IPR015655">
    <property type="entry name" value="PP2C"/>
</dbReference>
<dbReference type="CDD" id="cd00143">
    <property type="entry name" value="PP2Cc"/>
    <property type="match status" value="1"/>
</dbReference>
<dbReference type="InterPro" id="IPR001932">
    <property type="entry name" value="PPM-type_phosphatase-like_dom"/>
</dbReference>
<evidence type="ECO:0000256" key="1">
    <source>
        <dbReference type="SAM" id="MobiDB-lite"/>
    </source>
</evidence>
<dbReference type="InterPro" id="IPR036457">
    <property type="entry name" value="PPM-type-like_dom_sf"/>
</dbReference>
<organism evidence="3 4">
    <name type="scientific">Lusitaniella coriacea LEGE 07157</name>
    <dbReference type="NCBI Taxonomy" id="945747"/>
    <lineage>
        <taxon>Bacteria</taxon>
        <taxon>Bacillati</taxon>
        <taxon>Cyanobacteriota</taxon>
        <taxon>Cyanophyceae</taxon>
        <taxon>Spirulinales</taxon>
        <taxon>Lusitaniellaceae</taxon>
        <taxon>Lusitaniella</taxon>
    </lineage>
</organism>
<dbReference type="PANTHER" id="PTHR13832">
    <property type="entry name" value="PROTEIN PHOSPHATASE 2C"/>
    <property type="match status" value="1"/>
</dbReference>
<evidence type="ECO:0000259" key="2">
    <source>
        <dbReference type="PROSITE" id="PS51746"/>
    </source>
</evidence>
<dbReference type="InterPro" id="IPR025874">
    <property type="entry name" value="DZR"/>
</dbReference>
<dbReference type="SMART" id="SM00332">
    <property type="entry name" value="PP2Cc"/>
    <property type="match status" value="1"/>
</dbReference>
<feature type="domain" description="PPM-type phosphatase" evidence="2">
    <location>
        <begin position="387"/>
        <end position="654"/>
    </location>
</feature>
<feature type="region of interest" description="Disordered" evidence="1">
    <location>
        <begin position="340"/>
        <end position="367"/>
    </location>
</feature>
<comment type="caution">
    <text evidence="3">The sequence shown here is derived from an EMBL/GenBank/DDBJ whole genome shotgun (WGS) entry which is preliminary data.</text>
</comment>
<reference evidence="3" key="1">
    <citation type="submission" date="2020-10" db="EMBL/GenBank/DDBJ databases">
        <authorList>
            <person name="Castelo-Branco R."/>
            <person name="Eusebio N."/>
            <person name="Adriana R."/>
            <person name="Vieira A."/>
            <person name="Brugerolle De Fraissinette N."/>
            <person name="Rezende De Castro R."/>
            <person name="Schneider M.P."/>
            <person name="Vasconcelos V."/>
            <person name="Leao P.N."/>
        </authorList>
    </citation>
    <scope>NUCLEOTIDE SEQUENCE</scope>
    <source>
        <strain evidence="3">LEGE 07157</strain>
    </source>
</reference>
<protein>
    <submittedName>
        <fullName evidence="3">Serine/threonine phosphatase</fullName>
    </submittedName>
</protein>
<dbReference type="EMBL" id="JADEWZ010000006">
    <property type="protein sequence ID" value="MBE9115305.1"/>
    <property type="molecule type" value="Genomic_DNA"/>
</dbReference>
<dbReference type="AlphaFoldDB" id="A0A8J7B113"/>
<dbReference type="Pfam" id="PF12773">
    <property type="entry name" value="DZR"/>
    <property type="match status" value="1"/>
</dbReference>
<feature type="region of interest" description="Disordered" evidence="1">
    <location>
        <begin position="65"/>
        <end position="95"/>
    </location>
</feature>
<dbReference type="NCBIfam" id="NF011149">
    <property type="entry name" value="PRK14559.1"/>
    <property type="match status" value="1"/>
</dbReference>
<dbReference type="SUPFAM" id="SSF81606">
    <property type="entry name" value="PP2C-like"/>
    <property type="match status" value="1"/>
</dbReference>
<dbReference type="PANTHER" id="PTHR13832:SF827">
    <property type="entry name" value="PROTEIN PHOSPHATASE 1L"/>
    <property type="match status" value="1"/>
</dbReference>
<evidence type="ECO:0000313" key="4">
    <source>
        <dbReference type="Proteomes" id="UP000654482"/>
    </source>
</evidence>
<dbReference type="Proteomes" id="UP000654482">
    <property type="component" value="Unassembled WGS sequence"/>
</dbReference>
<dbReference type="GO" id="GO:0004722">
    <property type="term" value="F:protein serine/threonine phosphatase activity"/>
    <property type="evidence" value="ECO:0007669"/>
    <property type="project" value="InterPro"/>
</dbReference>
<accession>A0A8J7B113</accession>
<dbReference type="SMART" id="SM00331">
    <property type="entry name" value="PP2C_SIG"/>
    <property type="match status" value="1"/>
</dbReference>
<dbReference type="Gene3D" id="3.60.40.10">
    <property type="entry name" value="PPM-type phosphatase domain"/>
    <property type="match status" value="1"/>
</dbReference>
<proteinExistence type="predicted"/>
<dbReference type="Pfam" id="PF13672">
    <property type="entry name" value="PP2C_2"/>
    <property type="match status" value="1"/>
</dbReference>
<feature type="compositionally biased region" description="Polar residues" evidence="1">
    <location>
        <begin position="84"/>
        <end position="95"/>
    </location>
</feature>
<sequence length="665" mass="74561">MLVCPECQFENPQANRFCQQCGASLTQKNCHECGASVDWSAEYCEACGAFTAEGWWAIIADAESSKTPAPPAASETPPGEEEQSSVPPETSQWKLDSQERYKISAEHPEGEANSEESSRFPFVQTAVWDSQPLQKPFLEVLLEQQDELFEEIEESGNFSQLSMSSDFWAKIGVPAIALPYLILQESYSPSVPSVRDAWQYEGKGIVLLEDRCHWDLLCDRWSDTDVSLLQLLCWLDETVKLWEGFATIGYCHSLLEPSNLLVDEDQTLCVQQLYPDPPNFQPTLQTLSRMWQRLFDRSGRTLYDPLPKFLMKASRGEFETIEAVRSHLQAIASEQNIDLTEPDSLDIPMPSTTEEESPVLESPDVTGDPEKMIYQSSADDMPTVVLPMQLSSLQNAGYTDIGRQREHNEDHFGIETQIRTQENPLGKTIQVRGLYVVCDGMGGHAAGEVASALAVETLEQYFQTYWTDAEELPDEETILNGILAANQKIYDINQQNERSGSGRMGTTLVVALIQNTNIAIAHVGDSRIYRITRKRGLEQLTVDHEVGQREIQRGVDPEDAYARPDAYQLTQALGPRGDDFVKPDITFLDINEDTLLLLCSDGLSDNDLLENNFQTYLTPLISSKANIDNGLLELIDFANQHNGHDNITGLLVRMKVRPNTDTTRM</sequence>
<name>A0A8J7B113_9CYAN</name>
<dbReference type="PROSITE" id="PS51746">
    <property type="entry name" value="PPM_2"/>
    <property type="match status" value="1"/>
</dbReference>
<keyword evidence="4" id="KW-1185">Reference proteome</keyword>
<gene>
    <name evidence="3" type="ORF">IQ249_05270</name>
</gene>
<evidence type="ECO:0000313" key="3">
    <source>
        <dbReference type="EMBL" id="MBE9115305.1"/>
    </source>
</evidence>